<dbReference type="InterPro" id="IPR018114">
    <property type="entry name" value="TRYPSIN_HIS"/>
</dbReference>
<feature type="signal peptide" evidence="7">
    <location>
        <begin position="1"/>
        <end position="22"/>
    </location>
</feature>
<dbReference type="PRINTS" id="PR00722">
    <property type="entry name" value="CHYMOTRYPSIN"/>
</dbReference>
<protein>
    <recommendedName>
        <fullName evidence="4">Phenoloxidase-activating factor 2</fullName>
    </recommendedName>
    <alternativeName>
        <fullName evidence="5">Prophenoloxidase-activating factor II</fullName>
    </alternativeName>
</protein>
<dbReference type="InterPro" id="IPR009003">
    <property type="entry name" value="Peptidase_S1_PA"/>
</dbReference>
<evidence type="ECO:0000256" key="3">
    <source>
        <dbReference type="ARBA" id="ARBA00023157"/>
    </source>
</evidence>
<dbReference type="InterPro" id="IPR001254">
    <property type="entry name" value="Trypsin_dom"/>
</dbReference>
<evidence type="ECO:0000313" key="10">
    <source>
        <dbReference type="RefSeq" id="XP_034235068.1"/>
    </source>
</evidence>
<evidence type="ECO:0000256" key="7">
    <source>
        <dbReference type="SAM" id="SignalP"/>
    </source>
</evidence>
<accession>A0A6P8Y632</accession>
<dbReference type="RefSeq" id="XP_034235068.1">
    <property type="nucleotide sequence ID" value="XM_034379177.1"/>
</dbReference>
<name>A0A6P8Y632_THRPL</name>
<feature type="region of interest" description="Disordered" evidence="6">
    <location>
        <begin position="24"/>
        <end position="45"/>
    </location>
</feature>
<organism evidence="10">
    <name type="scientific">Thrips palmi</name>
    <name type="common">Melon thrips</name>
    <dbReference type="NCBI Taxonomy" id="161013"/>
    <lineage>
        <taxon>Eukaryota</taxon>
        <taxon>Metazoa</taxon>
        <taxon>Ecdysozoa</taxon>
        <taxon>Arthropoda</taxon>
        <taxon>Hexapoda</taxon>
        <taxon>Insecta</taxon>
        <taxon>Pterygota</taxon>
        <taxon>Neoptera</taxon>
        <taxon>Paraneoptera</taxon>
        <taxon>Thysanoptera</taxon>
        <taxon>Terebrantia</taxon>
        <taxon>Thripoidea</taxon>
        <taxon>Thripidae</taxon>
        <taxon>Thrips</taxon>
    </lineage>
</organism>
<dbReference type="Pfam" id="PF18322">
    <property type="entry name" value="CLIP_1"/>
    <property type="match status" value="1"/>
</dbReference>
<dbReference type="InterPro" id="IPR041515">
    <property type="entry name" value="PPAF-2-like_Clip"/>
</dbReference>
<evidence type="ECO:0000313" key="9">
    <source>
        <dbReference type="Proteomes" id="UP000515158"/>
    </source>
</evidence>
<keyword evidence="7" id="KW-0732">Signal</keyword>
<keyword evidence="9" id="KW-1185">Reference proteome</keyword>
<dbReference type="PROSITE" id="PS00134">
    <property type="entry name" value="TRYPSIN_HIS"/>
    <property type="match status" value="1"/>
</dbReference>
<dbReference type="AlphaFoldDB" id="A0A6P8Y632"/>
<reference evidence="10" key="1">
    <citation type="submission" date="2025-08" db="UniProtKB">
        <authorList>
            <consortium name="RefSeq"/>
        </authorList>
    </citation>
    <scope>IDENTIFICATION</scope>
    <source>
        <tissue evidence="10">Total insect</tissue>
    </source>
</reference>
<comment type="subcellular location">
    <subcellularLocation>
        <location evidence="1">Secreted</location>
    </subcellularLocation>
</comment>
<dbReference type="Pfam" id="PF00089">
    <property type="entry name" value="Trypsin"/>
    <property type="match status" value="1"/>
</dbReference>
<dbReference type="InParanoid" id="A0A6P8Y632"/>
<evidence type="ECO:0000256" key="2">
    <source>
        <dbReference type="ARBA" id="ARBA00022525"/>
    </source>
</evidence>
<dbReference type="GeneID" id="117641672"/>
<dbReference type="Gene3D" id="2.40.10.10">
    <property type="entry name" value="Trypsin-like serine proteases"/>
    <property type="match status" value="1"/>
</dbReference>
<evidence type="ECO:0000256" key="1">
    <source>
        <dbReference type="ARBA" id="ARBA00004613"/>
    </source>
</evidence>
<dbReference type="OrthoDB" id="6261922at2759"/>
<keyword evidence="3" id="KW-1015">Disulfide bond</keyword>
<dbReference type="CDD" id="cd00190">
    <property type="entry name" value="Tryp_SPc"/>
    <property type="match status" value="1"/>
</dbReference>
<dbReference type="InterPro" id="IPR043504">
    <property type="entry name" value="Peptidase_S1_PA_chymotrypsin"/>
</dbReference>
<dbReference type="PANTHER" id="PTHR24258">
    <property type="entry name" value="SERINE PROTEASE-RELATED"/>
    <property type="match status" value="1"/>
</dbReference>
<sequence length="421" mass="45186">MAHSWCWALLACCALLLDLSQQQQDGLSGPSGSGPSAPDNNNNGGAAEGDLDCQCVPYFLCDPNNTIIDNGQGLIDVRSSVPQCAGEIEVCCRLPASASSTPSPAPTPDYPDPEPQPQPDPSPQPQPYPEPQPQPNQNTVIVPQAGCGVKRMQQTSLRILTTDGAPDDTATFFAEFPWMLAVLLEERVGDARPLNRFKCGASLITRSVALTAAHCIIGQEPSALKVRAGEWDTQGRSEPLSHQDRGVVAVVVHPEYRPGPLFNDVALIFLDRPFDLADNVDTVCLPDPGQQFDGSRCFATGWGRDSFGSTGAYQKILRKVELPIVPNAECQARLRQTRLGAFFRLHSSFVCAGGEADRDTCQGDGGGPLVCPLPQDPSRYAQVGVVAWGIGCGEDSNPAVYGSVPYAMNWITSQIQQQQQQ</sequence>
<evidence type="ECO:0000256" key="6">
    <source>
        <dbReference type="SAM" id="MobiDB-lite"/>
    </source>
</evidence>
<dbReference type="InterPro" id="IPR001314">
    <property type="entry name" value="Peptidase_S1A"/>
</dbReference>
<dbReference type="KEGG" id="tpal:117641672"/>
<dbReference type="SUPFAM" id="SSF50494">
    <property type="entry name" value="Trypsin-like serine proteases"/>
    <property type="match status" value="1"/>
</dbReference>
<dbReference type="SMART" id="SM00020">
    <property type="entry name" value="Tryp_SPc"/>
    <property type="match status" value="1"/>
</dbReference>
<feature type="chain" id="PRO_5028439231" description="Phenoloxidase-activating factor 2" evidence="7">
    <location>
        <begin position="23"/>
        <end position="421"/>
    </location>
</feature>
<dbReference type="PROSITE" id="PS50240">
    <property type="entry name" value="TRYPSIN_DOM"/>
    <property type="match status" value="1"/>
</dbReference>
<dbReference type="GO" id="GO:0006508">
    <property type="term" value="P:proteolysis"/>
    <property type="evidence" value="ECO:0007669"/>
    <property type="project" value="InterPro"/>
</dbReference>
<evidence type="ECO:0000259" key="8">
    <source>
        <dbReference type="PROSITE" id="PS50240"/>
    </source>
</evidence>
<keyword evidence="2" id="KW-0964">Secreted</keyword>
<dbReference type="GO" id="GO:0005576">
    <property type="term" value="C:extracellular region"/>
    <property type="evidence" value="ECO:0007669"/>
    <property type="project" value="UniProtKB-SubCell"/>
</dbReference>
<dbReference type="FunFam" id="2.40.10.10:FF:000038">
    <property type="entry name" value="Serine protease"/>
    <property type="match status" value="1"/>
</dbReference>
<gene>
    <name evidence="10" type="primary">LOC117641672</name>
</gene>
<feature type="domain" description="Peptidase S1" evidence="8">
    <location>
        <begin position="161"/>
        <end position="416"/>
    </location>
</feature>
<proteinExistence type="predicted"/>
<evidence type="ECO:0000256" key="5">
    <source>
        <dbReference type="ARBA" id="ARBA00076468"/>
    </source>
</evidence>
<evidence type="ECO:0000256" key="4">
    <source>
        <dbReference type="ARBA" id="ARBA00068096"/>
    </source>
</evidence>
<dbReference type="PANTHER" id="PTHR24258:SF129">
    <property type="entry name" value="LP15124P-RELATED"/>
    <property type="match status" value="1"/>
</dbReference>
<dbReference type="GO" id="GO:0004252">
    <property type="term" value="F:serine-type endopeptidase activity"/>
    <property type="evidence" value="ECO:0007669"/>
    <property type="project" value="InterPro"/>
</dbReference>
<feature type="region of interest" description="Disordered" evidence="6">
    <location>
        <begin position="97"/>
        <end position="140"/>
    </location>
</feature>
<feature type="compositionally biased region" description="Pro residues" evidence="6">
    <location>
        <begin position="103"/>
        <end position="134"/>
    </location>
</feature>
<dbReference type="Proteomes" id="UP000515158">
    <property type="component" value="Unplaced"/>
</dbReference>